<proteinExistence type="predicted"/>
<dbReference type="KEGG" id="pze:HU754_007270"/>
<dbReference type="AlphaFoldDB" id="A0A9E6TCM2"/>
<evidence type="ECO:0000313" key="1">
    <source>
        <dbReference type="EMBL" id="QXI13206.1"/>
    </source>
</evidence>
<dbReference type="EMBL" id="CP077090">
    <property type="protein sequence ID" value="QXI13206.1"/>
    <property type="molecule type" value="Genomic_DNA"/>
</dbReference>
<sequence length="100" mass="10804">MTGLIIRSPTGALLVDMTMNISQDQGYVDTGGLNGSVAIPPPPAGKTRFFGVVPLVDMQREAGHLPGVTLSSNVLSWNYRFVTSGWGFFAANARIFYGYY</sequence>
<name>A0A9E6TCM2_9PSED</name>
<evidence type="ECO:0000313" key="2">
    <source>
        <dbReference type="Proteomes" id="UP000627092"/>
    </source>
</evidence>
<protein>
    <submittedName>
        <fullName evidence="1">Uncharacterized protein</fullName>
    </submittedName>
</protein>
<dbReference type="Proteomes" id="UP000627092">
    <property type="component" value="Chromosome"/>
</dbReference>
<reference evidence="1" key="2">
    <citation type="journal article" date="2021" name="Microorganisms">
        <title>The Ever-Expanding Pseudomonas Genus: Description of 43 New Species and Partition of the Pseudomonas putida Group.</title>
        <authorList>
            <person name="Girard L."/>
            <person name="Lood C."/>
            <person name="Hofte M."/>
            <person name="Vandamme P."/>
            <person name="Rokni-Zadeh H."/>
            <person name="van Noort V."/>
            <person name="Lavigne R."/>
            <person name="De Mot R."/>
        </authorList>
    </citation>
    <scope>NUCLEOTIDE SEQUENCE</scope>
    <source>
        <strain evidence="1">OE 48.2</strain>
    </source>
</reference>
<gene>
    <name evidence="1" type="ORF">HU754_007270</name>
</gene>
<accession>A0A9E6TCM2</accession>
<reference evidence="1" key="1">
    <citation type="journal article" date="2020" name="Microorganisms">
        <title>Reliable Identification of Environmental Pseudomonas Isolates Using the rpoD Gene.</title>
        <authorList>
            <consortium name="The Broad Institute Genome Sequencing Platform"/>
            <person name="Girard L."/>
            <person name="Lood C."/>
            <person name="Rokni-Zadeh H."/>
            <person name="van Noort V."/>
            <person name="Lavigne R."/>
            <person name="De Mot R."/>
        </authorList>
    </citation>
    <scope>NUCLEOTIDE SEQUENCE</scope>
    <source>
        <strain evidence="1">OE 48.2</strain>
    </source>
</reference>
<organism evidence="1 2">
    <name type="scientific">Pseudomonas zeae</name>
    <dbReference type="NCBI Taxonomy" id="2745510"/>
    <lineage>
        <taxon>Bacteria</taxon>
        <taxon>Pseudomonadati</taxon>
        <taxon>Pseudomonadota</taxon>
        <taxon>Gammaproteobacteria</taxon>
        <taxon>Pseudomonadales</taxon>
        <taxon>Pseudomonadaceae</taxon>
        <taxon>Pseudomonas</taxon>
    </lineage>
</organism>